<dbReference type="EMBL" id="CP011012">
    <property type="protein sequence ID" value="ATC84112.1"/>
    <property type="molecule type" value="Genomic_DNA"/>
</dbReference>
<evidence type="ECO:0000313" key="1">
    <source>
        <dbReference type="EMBL" id="ATC84112.1"/>
    </source>
</evidence>
<proteinExistence type="predicted"/>
<evidence type="ECO:0000313" key="2">
    <source>
        <dbReference type="Proteomes" id="UP000217277"/>
    </source>
</evidence>
<organism evidence="1 2">
    <name type="scientific">Pseudoalteromonas agarivorans DSM 14585</name>
    <dbReference type="NCBI Taxonomy" id="1312369"/>
    <lineage>
        <taxon>Bacteria</taxon>
        <taxon>Pseudomonadati</taxon>
        <taxon>Pseudomonadota</taxon>
        <taxon>Gammaproteobacteria</taxon>
        <taxon>Alteromonadales</taxon>
        <taxon>Pseudoalteromonadaceae</taxon>
        <taxon>Pseudoalteromonas</taxon>
    </lineage>
</organism>
<reference evidence="1" key="1">
    <citation type="submission" date="2015-03" db="EMBL/GenBank/DDBJ databases">
        <authorList>
            <person name="Xie B.-B."/>
            <person name="Rong J.-C."/>
            <person name="Qin Q.-L."/>
            <person name="Zhang Y.-Z."/>
        </authorList>
    </citation>
    <scope>NUCLEOTIDE SEQUENCE</scope>
    <source>
        <strain evidence="1">DSM 14585</strain>
    </source>
</reference>
<accession>A0ACA8E1F1</accession>
<gene>
    <name evidence="1" type="ORF">PAGA_b0147</name>
</gene>
<name>A0ACA8E1F1_9GAMM</name>
<keyword evidence="2" id="KW-1185">Reference proteome</keyword>
<protein>
    <submittedName>
        <fullName evidence="1">Uncharacterized protein</fullName>
    </submittedName>
</protein>
<sequence>MVSSTKLLKGRCSSANKYYSVTICCVQRADLFENFENACIAARAIFYMQKNVNTICYTVMPDHLHWLFQVKALSLSEVVRQFKSLTTVKINALSGDKGPIWQQNYFDHQIRNERDLIIQARYIVANPLRAGIVQKIEQYPFWDCIYLNGGG</sequence>
<dbReference type="Proteomes" id="UP000217277">
    <property type="component" value="Chromosome II"/>
</dbReference>